<feature type="domain" description="CBM-cenC" evidence="2">
    <location>
        <begin position="62"/>
        <end position="180"/>
    </location>
</feature>
<dbReference type="InterPro" id="IPR003305">
    <property type="entry name" value="CenC_carb-bd"/>
</dbReference>
<evidence type="ECO:0000256" key="1">
    <source>
        <dbReference type="ARBA" id="ARBA00022801"/>
    </source>
</evidence>
<accession>A0AA39XTE7</accession>
<dbReference type="Gene3D" id="2.60.120.260">
    <property type="entry name" value="Galactose-binding domain-like"/>
    <property type="match status" value="1"/>
</dbReference>
<dbReference type="GO" id="GO:0016798">
    <property type="term" value="F:hydrolase activity, acting on glycosyl bonds"/>
    <property type="evidence" value="ECO:0007669"/>
    <property type="project" value="InterPro"/>
</dbReference>
<dbReference type="Proteomes" id="UP001174936">
    <property type="component" value="Unassembled WGS sequence"/>
</dbReference>
<evidence type="ECO:0000313" key="3">
    <source>
        <dbReference type="EMBL" id="KAK0639901.1"/>
    </source>
</evidence>
<comment type="caution">
    <text evidence="3">The sequence shown here is derived from an EMBL/GenBank/DDBJ whole genome shotgun (WGS) entry which is preliminary data.</text>
</comment>
<proteinExistence type="predicted"/>
<protein>
    <recommendedName>
        <fullName evidence="2">CBM-cenC domain-containing protein</fullName>
    </recommendedName>
</protein>
<dbReference type="InterPro" id="IPR008979">
    <property type="entry name" value="Galactose-bd-like_sf"/>
</dbReference>
<name>A0AA39XTE7_9PEZI</name>
<organism evidence="3 4">
    <name type="scientific">Cercophora newfieldiana</name>
    <dbReference type="NCBI Taxonomy" id="92897"/>
    <lineage>
        <taxon>Eukaryota</taxon>
        <taxon>Fungi</taxon>
        <taxon>Dikarya</taxon>
        <taxon>Ascomycota</taxon>
        <taxon>Pezizomycotina</taxon>
        <taxon>Sordariomycetes</taxon>
        <taxon>Sordariomycetidae</taxon>
        <taxon>Sordariales</taxon>
        <taxon>Lasiosphaeriaceae</taxon>
        <taxon>Cercophora</taxon>
    </lineage>
</organism>
<dbReference type="AlphaFoldDB" id="A0AA39XTE7"/>
<gene>
    <name evidence="3" type="ORF">B0T16DRAFT_463531</name>
</gene>
<sequence length="210" mass="23117">MAPAAASCFPQYFAYTDNATTIYNCLKTAGVLCSFASECATSTYSVDQVPTVPATATPTPTNIVANAGFEAGDLSGWTLDPPNYGFVSTVVTTKSHSGSRALQNYYSNDNGFNSQLWQTVFLEPGAQYTASFWWLHENPNAWCGATILLNIPSVRNQSPGVWREVKLTFTAPASYSKLIINYYCNVGQVRYVEAYRNDIYFDDITVVKVQ</sequence>
<reference evidence="3" key="1">
    <citation type="submission" date="2023-06" db="EMBL/GenBank/DDBJ databases">
        <title>Genome-scale phylogeny and comparative genomics of the fungal order Sordariales.</title>
        <authorList>
            <consortium name="Lawrence Berkeley National Laboratory"/>
            <person name="Hensen N."/>
            <person name="Bonometti L."/>
            <person name="Westerberg I."/>
            <person name="Brannstrom I.O."/>
            <person name="Guillou S."/>
            <person name="Cros-Aarteil S."/>
            <person name="Calhoun S."/>
            <person name="Haridas S."/>
            <person name="Kuo A."/>
            <person name="Mondo S."/>
            <person name="Pangilinan J."/>
            <person name="Riley R."/>
            <person name="Labutti K."/>
            <person name="Andreopoulos B."/>
            <person name="Lipzen A."/>
            <person name="Chen C."/>
            <person name="Yanf M."/>
            <person name="Daum C."/>
            <person name="Ng V."/>
            <person name="Clum A."/>
            <person name="Steindorff A."/>
            <person name="Ohm R."/>
            <person name="Martin F."/>
            <person name="Silar P."/>
            <person name="Natvig D."/>
            <person name="Lalanne C."/>
            <person name="Gautier V."/>
            <person name="Ament-Velasquez S.L."/>
            <person name="Kruys A."/>
            <person name="Hutchinson M.I."/>
            <person name="Powell A.J."/>
            <person name="Barry K."/>
            <person name="Miller A.N."/>
            <person name="Grigoriev I.V."/>
            <person name="Debuchy R."/>
            <person name="Gladieux P."/>
            <person name="Thoren M.H."/>
            <person name="Johannesson H."/>
        </authorList>
    </citation>
    <scope>NUCLEOTIDE SEQUENCE</scope>
    <source>
        <strain evidence="3">SMH2532-1</strain>
    </source>
</reference>
<keyword evidence="1" id="KW-0378">Hydrolase</keyword>
<evidence type="ECO:0000259" key="2">
    <source>
        <dbReference type="Pfam" id="PF02018"/>
    </source>
</evidence>
<dbReference type="EMBL" id="JAULSV010000007">
    <property type="protein sequence ID" value="KAK0639901.1"/>
    <property type="molecule type" value="Genomic_DNA"/>
</dbReference>
<keyword evidence="4" id="KW-1185">Reference proteome</keyword>
<dbReference type="SUPFAM" id="SSF49785">
    <property type="entry name" value="Galactose-binding domain-like"/>
    <property type="match status" value="1"/>
</dbReference>
<evidence type="ECO:0000313" key="4">
    <source>
        <dbReference type="Proteomes" id="UP001174936"/>
    </source>
</evidence>
<dbReference type="Pfam" id="PF02018">
    <property type="entry name" value="CBM_4_9"/>
    <property type="match status" value="1"/>
</dbReference>